<dbReference type="Proteomes" id="UP001431784">
    <property type="component" value="Unassembled WGS sequence"/>
</dbReference>
<dbReference type="EMBL" id="JAQZSM010000019">
    <property type="protein sequence ID" value="MDD7972755.1"/>
    <property type="molecule type" value="Genomic_DNA"/>
</dbReference>
<dbReference type="Gene3D" id="3.30.70.100">
    <property type="match status" value="1"/>
</dbReference>
<organism evidence="1 2">
    <name type="scientific">Roseinatronobacter alkalisoli</name>
    <dbReference type="NCBI Taxonomy" id="3028235"/>
    <lineage>
        <taxon>Bacteria</taxon>
        <taxon>Pseudomonadati</taxon>
        <taxon>Pseudomonadota</taxon>
        <taxon>Alphaproteobacteria</taxon>
        <taxon>Rhodobacterales</taxon>
        <taxon>Paracoccaceae</taxon>
        <taxon>Roseinatronobacter</taxon>
    </lineage>
</organism>
<comment type="caution">
    <text evidence="1">The sequence shown here is derived from an EMBL/GenBank/DDBJ whole genome shotgun (WGS) entry which is preliminary data.</text>
</comment>
<evidence type="ECO:0000313" key="2">
    <source>
        <dbReference type="Proteomes" id="UP001431784"/>
    </source>
</evidence>
<protein>
    <submittedName>
        <fullName evidence="1">Uncharacterized protein</fullName>
    </submittedName>
</protein>
<gene>
    <name evidence="1" type="ORF">PUT78_16800</name>
</gene>
<sequence>MFTRSAIFRGRIHDGMKDAFYDAVRTRLLPAWQQMLHAQAVRLYHPLEAEQPGEDVFLVQEIDYPTRDAIAQALASDRRLAAMDALASVRHMYEGSHYHIIYQRL</sequence>
<dbReference type="SUPFAM" id="SSF54909">
    <property type="entry name" value="Dimeric alpha+beta barrel"/>
    <property type="match status" value="1"/>
</dbReference>
<dbReference type="RefSeq" id="WP_274353432.1">
    <property type="nucleotide sequence ID" value="NZ_JAQZSM010000019.1"/>
</dbReference>
<dbReference type="InterPro" id="IPR011008">
    <property type="entry name" value="Dimeric_a/b-barrel"/>
</dbReference>
<keyword evidence="2" id="KW-1185">Reference proteome</keyword>
<evidence type="ECO:0000313" key="1">
    <source>
        <dbReference type="EMBL" id="MDD7972755.1"/>
    </source>
</evidence>
<proteinExistence type="predicted"/>
<accession>A0ABT5TDH8</accession>
<reference evidence="1" key="1">
    <citation type="submission" date="2023-02" db="EMBL/GenBank/DDBJ databases">
        <title>Description of Roseinatronobacter alkalisoli sp. nov., an alkaliphilic bacerium isolated from soda soil.</title>
        <authorList>
            <person name="Wei W."/>
        </authorList>
    </citation>
    <scope>NUCLEOTIDE SEQUENCE</scope>
    <source>
        <strain evidence="1">HJB301</strain>
    </source>
</reference>
<name>A0ABT5TDH8_9RHOB</name>